<sequence length="233" mass="26279">MLAYLPHKEADTIIIRPDESLTWRIEVGLTTRESKSGGCTIFEEAKVPDEMLELAINSAIRHVSKCIEVRFKKIGISGSGVEKVAKALKDIHGKSKQSVSLFSVSLSHDFTAPKMLGRALQNRFADIRKDDLVESLEEGIVILGELINSFLLEKVGNSYVRMRDETKIVLQELFIASLLLRHGGLGLTETPKVEQWTNVKEIELMNNKLSELPENPKCPFLQKLFLHNLSYEF</sequence>
<dbReference type="Proteomes" id="UP001060215">
    <property type="component" value="Chromosome 3"/>
</dbReference>
<dbReference type="EMBL" id="CM045760">
    <property type="protein sequence ID" value="KAI8027215.1"/>
    <property type="molecule type" value="Genomic_DNA"/>
</dbReference>
<protein>
    <submittedName>
        <fullName evidence="1">Disease resistance protein</fullName>
    </submittedName>
</protein>
<reference evidence="1 2" key="1">
    <citation type="journal article" date="2022" name="Plant J.">
        <title>Chromosome-level genome of Camellia lanceoleosa provides a valuable resource for understanding genome evolution and self-incompatibility.</title>
        <authorList>
            <person name="Gong W."/>
            <person name="Xiao S."/>
            <person name="Wang L."/>
            <person name="Liao Z."/>
            <person name="Chang Y."/>
            <person name="Mo W."/>
            <person name="Hu G."/>
            <person name="Li W."/>
            <person name="Zhao G."/>
            <person name="Zhu H."/>
            <person name="Hu X."/>
            <person name="Ji K."/>
            <person name="Xiang X."/>
            <person name="Song Q."/>
            <person name="Yuan D."/>
            <person name="Jin S."/>
            <person name="Zhang L."/>
        </authorList>
    </citation>
    <scope>NUCLEOTIDE SEQUENCE [LARGE SCALE GENOMIC DNA]</scope>
    <source>
        <strain evidence="1">SQ_2022a</strain>
    </source>
</reference>
<evidence type="ECO:0000313" key="1">
    <source>
        <dbReference type="EMBL" id="KAI8027215.1"/>
    </source>
</evidence>
<gene>
    <name evidence="1" type="ORF">LOK49_LG02G02751</name>
</gene>
<proteinExistence type="predicted"/>
<accession>A0ACC0IP47</accession>
<name>A0ACC0IP47_9ERIC</name>
<evidence type="ECO:0000313" key="2">
    <source>
        <dbReference type="Proteomes" id="UP001060215"/>
    </source>
</evidence>
<keyword evidence="2" id="KW-1185">Reference proteome</keyword>
<organism evidence="1 2">
    <name type="scientific">Camellia lanceoleosa</name>
    <dbReference type="NCBI Taxonomy" id="1840588"/>
    <lineage>
        <taxon>Eukaryota</taxon>
        <taxon>Viridiplantae</taxon>
        <taxon>Streptophyta</taxon>
        <taxon>Embryophyta</taxon>
        <taxon>Tracheophyta</taxon>
        <taxon>Spermatophyta</taxon>
        <taxon>Magnoliopsida</taxon>
        <taxon>eudicotyledons</taxon>
        <taxon>Gunneridae</taxon>
        <taxon>Pentapetalae</taxon>
        <taxon>asterids</taxon>
        <taxon>Ericales</taxon>
        <taxon>Theaceae</taxon>
        <taxon>Camellia</taxon>
    </lineage>
</organism>
<comment type="caution">
    <text evidence="1">The sequence shown here is derived from an EMBL/GenBank/DDBJ whole genome shotgun (WGS) entry which is preliminary data.</text>
</comment>